<evidence type="ECO:0000256" key="1">
    <source>
        <dbReference type="SAM" id="SignalP"/>
    </source>
</evidence>
<name>B9REU0_RICCO</name>
<evidence type="ECO:0000313" key="2">
    <source>
        <dbReference type="EMBL" id="EEF49711.1"/>
    </source>
</evidence>
<dbReference type="EMBL" id="EQ973777">
    <property type="protein sequence ID" value="EEF49711.1"/>
    <property type="molecule type" value="Genomic_DNA"/>
</dbReference>
<feature type="signal peptide" evidence="1">
    <location>
        <begin position="1"/>
        <end position="21"/>
    </location>
</feature>
<sequence>MAMEKKMVMCFILCILMLGMAELPIVKSSCLSDCAAKCFLVLITAQVSLSEKLPVEVAVADIEEFKIFANTYHIQFPI</sequence>
<protein>
    <submittedName>
        <fullName evidence="2">Uncharacterized protein</fullName>
    </submittedName>
</protein>
<evidence type="ECO:0000313" key="3">
    <source>
        <dbReference type="Proteomes" id="UP000008311"/>
    </source>
</evidence>
<proteinExistence type="predicted"/>
<keyword evidence="3" id="KW-1185">Reference proteome</keyword>
<feature type="chain" id="PRO_5002890917" evidence="1">
    <location>
        <begin position="22"/>
        <end position="78"/>
    </location>
</feature>
<dbReference type="Proteomes" id="UP000008311">
    <property type="component" value="Unassembled WGS sequence"/>
</dbReference>
<accession>B9REU0</accession>
<organism evidence="2 3">
    <name type="scientific">Ricinus communis</name>
    <name type="common">Castor bean</name>
    <dbReference type="NCBI Taxonomy" id="3988"/>
    <lineage>
        <taxon>Eukaryota</taxon>
        <taxon>Viridiplantae</taxon>
        <taxon>Streptophyta</taxon>
        <taxon>Embryophyta</taxon>
        <taxon>Tracheophyta</taxon>
        <taxon>Spermatophyta</taxon>
        <taxon>Magnoliopsida</taxon>
        <taxon>eudicotyledons</taxon>
        <taxon>Gunneridae</taxon>
        <taxon>Pentapetalae</taxon>
        <taxon>rosids</taxon>
        <taxon>fabids</taxon>
        <taxon>Malpighiales</taxon>
        <taxon>Euphorbiaceae</taxon>
        <taxon>Acalyphoideae</taxon>
        <taxon>Acalypheae</taxon>
        <taxon>Ricinus</taxon>
    </lineage>
</organism>
<dbReference type="AlphaFoldDB" id="B9REU0"/>
<gene>
    <name evidence="2" type="ORF">RCOM_1428740</name>
</gene>
<dbReference type="InParanoid" id="B9REU0"/>
<reference evidence="3" key="1">
    <citation type="journal article" date="2010" name="Nat. Biotechnol.">
        <title>Draft genome sequence of the oilseed species Ricinus communis.</title>
        <authorList>
            <person name="Chan A.P."/>
            <person name="Crabtree J."/>
            <person name="Zhao Q."/>
            <person name="Lorenzi H."/>
            <person name="Orvis J."/>
            <person name="Puiu D."/>
            <person name="Melake-Berhan A."/>
            <person name="Jones K.M."/>
            <person name="Redman J."/>
            <person name="Chen G."/>
            <person name="Cahoon E.B."/>
            <person name="Gedil M."/>
            <person name="Stanke M."/>
            <person name="Haas B.J."/>
            <person name="Wortman J.R."/>
            <person name="Fraser-Liggett C.M."/>
            <person name="Ravel J."/>
            <person name="Rabinowicz P.D."/>
        </authorList>
    </citation>
    <scope>NUCLEOTIDE SEQUENCE [LARGE SCALE GENOMIC DNA]</scope>
    <source>
        <strain evidence="3">cv. Hale</strain>
    </source>
</reference>
<keyword evidence="1" id="KW-0732">Signal</keyword>